<keyword evidence="1" id="KW-1133">Transmembrane helix</keyword>
<name>A0AAX3JCL4_9GAMM</name>
<sequence length="64" mass="7105">MAATLLKKASFVTQSDYFFQGYKRGKRSARGVSFSSNMTDITQKRYTLSLNAIIPALIIALASR</sequence>
<accession>A0AAX3JCL4</accession>
<evidence type="ECO:0000256" key="1">
    <source>
        <dbReference type="SAM" id="Phobius"/>
    </source>
</evidence>
<protein>
    <submittedName>
        <fullName evidence="2">Uncharacterized protein</fullName>
    </submittedName>
</protein>
<evidence type="ECO:0000313" key="2">
    <source>
        <dbReference type="EMBL" id="VXC61142.1"/>
    </source>
</evidence>
<dbReference type="Proteomes" id="UP000433737">
    <property type="component" value="Unassembled WGS sequence"/>
</dbReference>
<evidence type="ECO:0000313" key="3">
    <source>
        <dbReference type="Proteomes" id="UP000433737"/>
    </source>
</evidence>
<dbReference type="EMBL" id="CABWMH010000054">
    <property type="protein sequence ID" value="VXC61142.1"/>
    <property type="molecule type" value="Genomic_DNA"/>
</dbReference>
<reference evidence="2 3" key="1">
    <citation type="submission" date="2019-10" db="EMBL/GenBank/DDBJ databases">
        <authorList>
            <person name="Karimi E."/>
        </authorList>
    </citation>
    <scope>NUCLEOTIDE SEQUENCE [LARGE SCALE GENOMIC DNA]</scope>
    <source>
        <strain evidence="2">Pantoea sp. 111</strain>
    </source>
</reference>
<dbReference type="AlphaFoldDB" id="A0AAX3JCL4"/>
<keyword evidence="1" id="KW-0472">Membrane</keyword>
<comment type="caution">
    <text evidence="2">The sequence shown here is derived from an EMBL/GenBank/DDBJ whole genome shotgun (WGS) entry which is preliminary data.</text>
</comment>
<feature type="transmembrane region" description="Helical" evidence="1">
    <location>
        <begin position="46"/>
        <end position="63"/>
    </location>
</feature>
<proteinExistence type="predicted"/>
<gene>
    <name evidence="2" type="ORF">PANT111_70005</name>
</gene>
<organism evidence="2 3">
    <name type="scientific">Pantoea brenneri</name>
    <dbReference type="NCBI Taxonomy" id="472694"/>
    <lineage>
        <taxon>Bacteria</taxon>
        <taxon>Pseudomonadati</taxon>
        <taxon>Pseudomonadota</taxon>
        <taxon>Gammaproteobacteria</taxon>
        <taxon>Enterobacterales</taxon>
        <taxon>Erwiniaceae</taxon>
        <taxon>Pantoea</taxon>
    </lineage>
</organism>
<keyword evidence="1" id="KW-0812">Transmembrane</keyword>